<keyword evidence="13" id="KW-1185">Reference proteome</keyword>
<keyword evidence="5 12" id="KW-0067">ATP-binding</keyword>
<dbReference type="PANTHER" id="PTHR24221:SF651">
    <property type="entry name" value="HEAVY METAL TOLERANCE PROTEIN"/>
    <property type="match status" value="1"/>
</dbReference>
<dbReference type="Pfam" id="PF00005">
    <property type="entry name" value="ABC_tran"/>
    <property type="match status" value="1"/>
</dbReference>
<evidence type="ECO:0000256" key="8">
    <source>
        <dbReference type="ARBA" id="ARBA00024363"/>
    </source>
</evidence>
<dbReference type="InterPro" id="IPR003439">
    <property type="entry name" value="ABC_transporter-like_ATP-bd"/>
</dbReference>
<dbReference type="SUPFAM" id="SSF90123">
    <property type="entry name" value="ABC transporter transmembrane region"/>
    <property type="match status" value="1"/>
</dbReference>
<keyword evidence="6 9" id="KW-1133">Transmembrane helix</keyword>
<dbReference type="GO" id="GO:0000041">
    <property type="term" value="P:transition metal ion transport"/>
    <property type="evidence" value="ECO:0007669"/>
    <property type="project" value="UniProtKB-ARBA"/>
</dbReference>
<dbReference type="CDD" id="cd03253">
    <property type="entry name" value="ABCC_ATM1_transporter"/>
    <property type="match status" value="1"/>
</dbReference>
<evidence type="ECO:0000256" key="5">
    <source>
        <dbReference type="ARBA" id="ARBA00022840"/>
    </source>
</evidence>
<dbReference type="GO" id="GO:0005524">
    <property type="term" value="F:ATP binding"/>
    <property type="evidence" value="ECO:0007669"/>
    <property type="project" value="UniProtKB-KW"/>
</dbReference>
<organism evidence="12 13">
    <name type="scientific">Diplodia corticola</name>
    <dbReference type="NCBI Taxonomy" id="236234"/>
    <lineage>
        <taxon>Eukaryota</taxon>
        <taxon>Fungi</taxon>
        <taxon>Dikarya</taxon>
        <taxon>Ascomycota</taxon>
        <taxon>Pezizomycotina</taxon>
        <taxon>Dothideomycetes</taxon>
        <taxon>Dothideomycetes incertae sedis</taxon>
        <taxon>Botryosphaeriales</taxon>
        <taxon>Botryosphaeriaceae</taxon>
        <taxon>Diplodia</taxon>
    </lineage>
</organism>
<evidence type="ECO:0000256" key="3">
    <source>
        <dbReference type="ARBA" id="ARBA00022692"/>
    </source>
</evidence>
<evidence type="ECO:0000313" key="12">
    <source>
        <dbReference type="EMBL" id="OJD30964.1"/>
    </source>
</evidence>
<feature type="transmembrane region" description="Helical" evidence="9">
    <location>
        <begin position="52"/>
        <end position="75"/>
    </location>
</feature>
<comment type="similarity">
    <text evidence="8">Belongs to the ABC transporter superfamily. ABCB family. Heavy Metal importer (TC 3.A.1.210) subfamily.</text>
</comment>
<feature type="domain" description="ABC transmembrane type-1" evidence="11">
    <location>
        <begin position="244"/>
        <end position="526"/>
    </location>
</feature>
<dbReference type="PROSITE" id="PS50893">
    <property type="entry name" value="ABC_TRANSPORTER_2"/>
    <property type="match status" value="1"/>
</dbReference>
<dbReference type="STRING" id="236234.A0A1J9RSX1"/>
<evidence type="ECO:0000256" key="1">
    <source>
        <dbReference type="ARBA" id="ARBA00004141"/>
    </source>
</evidence>
<dbReference type="InterPro" id="IPR017871">
    <property type="entry name" value="ABC_transporter-like_CS"/>
</dbReference>
<keyword evidence="7 9" id="KW-0472">Membrane</keyword>
<reference evidence="12 13" key="1">
    <citation type="submission" date="2016-10" db="EMBL/GenBank/DDBJ databases">
        <title>Proteomics and genomics reveal pathogen-plant mechanisms compatible with a hemibiotrophic lifestyle of Diplodia corticola.</title>
        <authorList>
            <person name="Fernandes I."/>
            <person name="De Jonge R."/>
            <person name="Van De Peer Y."/>
            <person name="Devreese B."/>
            <person name="Alves A."/>
            <person name="Esteves A.C."/>
        </authorList>
    </citation>
    <scope>NUCLEOTIDE SEQUENCE [LARGE SCALE GENOMIC DNA]</scope>
    <source>
        <strain evidence="12 13">CBS 112549</strain>
    </source>
</reference>
<evidence type="ECO:0000259" key="10">
    <source>
        <dbReference type="PROSITE" id="PS50893"/>
    </source>
</evidence>
<dbReference type="InterPro" id="IPR036640">
    <property type="entry name" value="ABC1_TM_sf"/>
</dbReference>
<dbReference type="InterPro" id="IPR011527">
    <property type="entry name" value="ABC1_TM_dom"/>
</dbReference>
<dbReference type="InterPro" id="IPR027417">
    <property type="entry name" value="P-loop_NTPase"/>
</dbReference>
<feature type="transmembrane region" description="Helical" evidence="9">
    <location>
        <begin position="6"/>
        <end position="31"/>
    </location>
</feature>
<dbReference type="GO" id="GO:0140359">
    <property type="term" value="F:ABC-type transporter activity"/>
    <property type="evidence" value="ECO:0007669"/>
    <property type="project" value="InterPro"/>
</dbReference>
<dbReference type="GeneID" id="31017400"/>
<dbReference type="PROSITE" id="PS50929">
    <property type="entry name" value="ABC_TM1F"/>
    <property type="match status" value="1"/>
</dbReference>
<dbReference type="SUPFAM" id="SSF52540">
    <property type="entry name" value="P-loop containing nucleoside triphosphate hydrolases"/>
    <property type="match status" value="1"/>
</dbReference>
<name>A0A1J9RSX1_9PEZI</name>
<proteinExistence type="inferred from homology"/>
<evidence type="ECO:0000313" key="13">
    <source>
        <dbReference type="Proteomes" id="UP000183809"/>
    </source>
</evidence>
<evidence type="ECO:0000259" key="11">
    <source>
        <dbReference type="PROSITE" id="PS50929"/>
    </source>
</evidence>
<dbReference type="PROSITE" id="PS00211">
    <property type="entry name" value="ABC_TRANSPORTER_1"/>
    <property type="match status" value="1"/>
</dbReference>
<feature type="transmembrane region" description="Helical" evidence="9">
    <location>
        <begin position="473"/>
        <end position="491"/>
    </location>
</feature>
<evidence type="ECO:0000256" key="9">
    <source>
        <dbReference type="SAM" id="Phobius"/>
    </source>
</evidence>
<dbReference type="Gene3D" id="1.20.1560.10">
    <property type="entry name" value="ABC transporter type 1, transmembrane domain"/>
    <property type="match status" value="1"/>
</dbReference>
<dbReference type="SMART" id="SM00382">
    <property type="entry name" value="AAA"/>
    <property type="match status" value="1"/>
</dbReference>
<feature type="domain" description="ABC transporter" evidence="10">
    <location>
        <begin position="560"/>
        <end position="794"/>
    </location>
</feature>
<feature type="transmembrane region" description="Helical" evidence="9">
    <location>
        <begin position="382"/>
        <end position="402"/>
    </location>
</feature>
<dbReference type="FunFam" id="3.40.50.300:FF:000186">
    <property type="entry name" value="ATP-binding cassette sub-family B member 7, mitochondrial"/>
    <property type="match status" value="1"/>
</dbReference>
<dbReference type="AlphaFoldDB" id="A0A1J9RSX1"/>
<feature type="transmembrane region" description="Helical" evidence="9">
    <location>
        <begin position="118"/>
        <end position="140"/>
    </location>
</feature>
<evidence type="ECO:0000256" key="6">
    <source>
        <dbReference type="ARBA" id="ARBA00022989"/>
    </source>
</evidence>
<comment type="subcellular location">
    <subcellularLocation>
        <location evidence="1">Membrane</location>
        <topology evidence="1">Multi-pass membrane protein</topology>
    </subcellularLocation>
</comment>
<dbReference type="Proteomes" id="UP000183809">
    <property type="component" value="Unassembled WGS sequence"/>
</dbReference>
<protein>
    <submittedName>
        <fullName evidence="12">Atp-binding subfamily b</fullName>
    </submittedName>
</protein>
<dbReference type="PANTHER" id="PTHR24221">
    <property type="entry name" value="ATP-BINDING CASSETTE SUB-FAMILY B"/>
    <property type="match status" value="1"/>
</dbReference>
<dbReference type="GO" id="GO:0005774">
    <property type="term" value="C:vacuolar membrane"/>
    <property type="evidence" value="ECO:0007669"/>
    <property type="project" value="TreeGrafter"/>
</dbReference>
<evidence type="ECO:0000256" key="4">
    <source>
        <dbReference type="ARBA" id="ARBA00022741"/>
    </source>
</evidence>
<evidence type="ECO:0000256" key="2">
    <source>
        <dbReference type="ARBA" id="ARBA00022448"/>
    </source>
</evidence>
<keyword evidence="2" id="KW-0813">Transport</keyword>
<dbReference type="Gene3D" id="3.40.50.300">
    <property type="entry name" value="P-loop containing nucleotide triphosphate hydrolases"/>
    <property type="match status" value="1"/>
</dbReference>
<accession>A0A1J9RSX1</accession>
<feature type="transmembrane region" description="Helical" evidence="9">
    <location>
        <begin position="353"/>
        <end position="376"/>
    </location>
</feature>
<dbReference type="InterPro" id="IPR039421">
    <property type="entry name" value="Type_1_exporter"/>
</dbReference>
<keyword evidence="3 9" id="KW-0812">Transmembrane</keyword>
<comment type="caution">
    <text evidence="12">The sequence shown here is derived from an EMBL/GenBank/DDBJ whole genome shotgun (WGS) entry which is preliminary data.</text>
</comment>
<keyword evidence="4" id="KW-0547">Nucleotide-binding</keyword>
<dbReference type="OrthoDB" id="6500128at2759"/>
<dbReference type="InterPro" id="IPR003593">
    <property type="entry name" value="AAA+_ATPase"/>
</dbReference>
<sequence>MSSLALSIVLWTYPVSFCLVALVANCYEVLYKPNEPAGKVNSRRLAKADKTLFLLHISLVILLAVNTYLAGYGTLKGASGPLFANEAYLGSMLSVLLVFCSTLLPDPDIPYSPSRPNLQTWVLSTSYEVAILLMCLTAPLDSDIRRQTALAVTCEALGAARVVVLGAMSALFLLSRRRVDDDDERESLLSQEQSVQHYGSAAAAANPRSKDAQTVSAFDYLAGFRDLLPYLWPSDSRLLQARAVFCFGLLAAQRVVNIMVPHQLGIVVDHLGKGKLPLKEISMYVIYRGLQGQQGVIGSLRAILWIPISQSAYRRLTTAAFEHVMKLSLDFHLSKRIGEVISALSKGSAINTFLDGLIFQLFPMVFDLFIAALYFFIALDAFYAIIVVSVMWFYLFITIYMAKYRGRARREAATRDREMEAAKTDAIMSYETVHHNSALPLELSRFQRLVKRFQTAEYSVFFSLNMLNAVQNFIFVLSVLLTCLLAAFQISEGMHKVAMFVTVLTYLAQLQAPLNFFGSFYTQVQNNMVDAERMLALYKIAPSVEDRPHAQPMDACDGRIAFEHVDFAYDKRKPALVDVSFEIAPGTTTAIVGESGSGKSTILKLLFRFYEIDGGSVAVDGVDVRDVSMATLRTHFGVVPQDTILFNESIRYNLTYSKPDASFEEVQEACRVASIHDKIMNFPDGYDTGVGERGLRLSGGEKQRIAIARAVLKRPQIMLLDEATASLDSQTERLIQDALKSACKGRTTIAIAHRLSTITEADQIIVMHQGRIVERGTHEELLELRGRYSSMWEKQTKAAPASEESKKEL</sequence>
<dbReference type="Pfam" id="PF00664">
    <property type="entry name" value="ABC_membrane"/>
    <property type="match status" value="1"/>
</dbReference>
<dbReference type="EMBL" id="MNUE01000053">
    <property type="protein sequence ID" value="OJD30964.1"/>
    <property type="molecule type" value="Genomic_DNA"/>
</dbReference>
<evidence type="ECO:0000256" key="7">
    <source>
        <dbReference type="ARBA" id="ARBA00023136"/>
    </source>
</evidence>
<dbReference type="RefSeq" id="XP_020127224.1">
    <property type="nucleotide sequence ID" value="XM_020277139.1"/>
</dbReference>
<gene>
    <name evidence="12" type="ORF">BKCO1_5300032</name>
</gene>
<dbReference type="CDD" id="cd18583">
    <property type="entry name" value="ABC_6TM_HMT1"/>
    <property type="match status" value="1"/>
</dbReference>
<dbReference type="GO" id="GO:0016887">
    <property type="term" value="F:ATP hydrolysis activity"/>
    <property type="evidence" value="ECO:0007669"/>
    <property type="project" value="InterPro"/>
</dbReference>